<dbReference type="STRING" id="1396821.SAMN05444515_107138"/>
<reference evidence="2" key="1">
    <citation type="submission" date="2016-10" db="EMBL/GenBank/DDBJ databases">
        <authorList>
            <person name="Varghese N."/>
            <person name="Submissions S."/>
        </authorList>
    </citation>
    <scope>NUCLEOTIDE SEQUENCE [LARGE SCALE GENOMIC DNA]</scope>
    <source>
        <strain evidence="2">DSM 241</strain>
    </source>
</reference>
<sequence>MNLATVRYIAQNKGVTPGSLCKQDLIRTIQVNEGNVPCFATAEEGFCKEVECHWHEDCLRRSRRR</sequence>
<accession>A0A1H7LIY8</accession>
<proteinExistence type="predicted"/>
<dbReference type="AlphaFoldDB" id="A0A1H7LIY8"/>
<organism evidence="1 2">
    <name type="scientific">Ectothiorhodospira marina</name>
    <dbReference type="NCBI Taxonomy" id="1396821"/>
    <lineage>
        <taxon>Bacteria</taxon>
        <taxon>Pseudomonadati</taxon>
        <taxon>Pseudomonadota</taxon>
        <taxon>Gammaproteobacteria</taxon>
        <taxon>Chromatiales</taxon>
        <taxon>Ectothiorhodospiraceae</taxon>
        <taxon>Ectothiorhodospira</taxon>
    </lineage>
</organism>
<gene>
    <name evidence="1" type="ORF">SAMN05444515_107138</name>
</gene>
<dbReference type="Proteomes" id="UP000199256">
    <property type="component" value="Unassembled WGS sequence"/>
</dbReference>
<evidence type="ECO:0008006" key="3">
    <source>
        <dbReference type="Google" id="ProtNLM"/>
    </source>
</evidence>
<protein>
    <recommendedName>
        <fullName evidence="3">SAP domain-containing protein</fullName>
    </recommendedName>
</protein>
<dbReference type="OrthoDB" id="5567088at2"/>
<evidence type="ECO:0000313" key="1">
    <source>
        <dbReference type="EMBL" id="SEK98327.1"/>
    </source>
</evidence>
<dbReference type="RefSeq" id="WP_143050449.1">
    <property type="nucleotide sequence ID" value="NZ_FOAA01000007.1"/>
</dbReference>
<evidence type="ECO:0000313" key="2">
    <source>
        <dbReference type="Proteomes" id="UP000199256"/>
    </source>
</evidence>
<dbReference type="EMBL" id="FOAA01000007">
    <property type="protein sequence ID" value="SEK98327.1"/>
    <property type="molecule type" value="Genomic_DNA"/>
</dbReference>
<name>A0A1H7LIY8_9GAMM</name>
<keyword evidence="2" id="KW-1185">Reference proteome</keyword>